<evidence type="ECO:0000256" key="8">
    <source>
        <dbReference type="ARBA" id="ARBA00023136"/>
    </source>
</evidence>
<dbReference type="EMBL" id="LAYZ01000002">
    <property type="protein sequence ID" value="KKK34849.1"/>
    <property type="molecule type" value="Genomic_DNA"/>
</dbReference>
<keyword evidence="2" id="KW-0813">Transport</keyword>
<dbReference type="InterPro" id="IPR013853">
    <property type="entry name" value="EIIC-GAT"/>
</dbReference>
<feature type="transmembrane region" description="Helical" evidence="9">
    <location>
        <begin position="140"/>
        <end position="164"/>
    </location>
</feature>
<evidence type="ECO:0000256" key="1">
    <source>
        <dbReference type="ARBA" id="ARBA00004651"/>
    </source>
</evidence>
<evidence type="ECO:0000256" key="3">
    <source>
        <dbReference type="ARBA" id="ARBA00022475"/>
    </source>
</evidence>
<evidence type="ECO:0000313" key="12">
    <source>
        <dbReference type="Proteomes" id="UP000034287"/>
    </source>
</evidence>
<keyword evidence="7 9" id="KW-1133">Transmembrane helix</keyword>
<evidence type="ECO:0000256" key="7">
    <source>
        <dbReference type="ARBA" id="ARBA00022989"/>
    </source>
</evidence>
<keyword evidence="8 9" id="KW-0472">Membrane</keyword>
<dbReference type="PROSITE" id="PS51104">
    <property type="entry name" value="PTS_EIIC_TYPE_2"/>
    <property type="match status" value="1"/>
</dbReference>
<feature type="transmembrane region" description="Helical" evidence="9">
    <location>
        <begin position="421"/>
        <end position="439"/>
    </location>
</feature>
<reference evidence="11 12" key="1">
    <citation type="submission" date="2015-04" db="EMBL/GenBank/DDBJ databases">
        <title>Taxonomic description and genome sequence of Salinicoccus sediminis sp. nov., a novel hyper halotolerant bacterium isolated from marine sediment.</title>
        <authorList>
            <person name="Mathan Kumar R."/>
            <person name="Kaur G."/>
            <person name="Kumar N."/>
            <person name="Kumar A."/>
            <person name="Singh N.K."/>
            <person name="Kaur N."/>
            <person name="Mayilraj S."/>
        </authorList>
    </citation>
    <scope>NUCLEOTIDE SEQUENCE [LARGE SCALE GENOMIC DNA]</scope>
    <source>
        <strain evidence="11 12">SV-16</strain>
    </source>
</reference>
<comment type="subcellular location">
    <subcellularLocation>
        <location evidence="1">Cell membrane</location>
        <topology evidence="1">Multi-pass membrane protein</topology>
    </subcellularLocation>
</comment>
<evidence type="ECO:0000256" key="2">
    <source>
        <dbReference type="ARBA" id="ARBA00022448"/>
    </source>
</evidence>
<accession>A0A0M2SJJ9</accession>
<evidence type="ECO:0000259" key="10">
    <source>
        <dbReference type="PROSITE" id="PS51104"/>
    </source>
</evidence>
<dbReference type="GO" id="GO:0009401">
    <property type="term" value="P:phosphoenolpyruvate-dependent sugar phosphotransferase system"/>
    <property type="evidence" value="ECO:0007669"/>
    <property type="project" value="UniProtKB-KW"/>
</dbReference>
<feature type="transmembrane region" description="Helical" evidence="9">
    <location>
        <begin position="296"/>
        <end position="329"/>
    </location>
</feature>
<dbReference type="PIRSF" id="PIRSF006304">
    <property type="entry name" value="GatC"/>
    <property type="match status" value="1"/>
</dbReference>
<proteinExistence type="predicted"/>
<keyword evidence="6 9" id="KW-0812">Transmembrane</keyword>
<feature type="domain" description="PTS EIIC type-2" evidence="10">
    <location>
        <begin position="11"/>
        <end position="452"/>
    </location>
</feature>
<dbReference type="AlphaFoldDB" id="A0A0M2SJJ9"/>
<feature type="transmembrane region" description="Helical" evidence="9">
    <location>
        <begin position="335"/>
        <end position="354"/>
    </location>
</feature>
<dbReference type="PATRIC" id="fig|1432562.3.peg.801"/>
<name>A0A0M2SJJ9_9STAP</name>
<dbReference type="PANTHER" id="PTHR37324:SF2">
    <property type="entry name" value="PTS SYSTEM GALACTITOL-SPECIFIC EIIC COMPONENT"/>
    <property type="match status" value="1"/>
</dbReference>
<keyword evidence="12" id="KW-1185">Reference proteome</keyword>
<sequence>MRAVQIFEQIMQWFLDLGASVMLPIIFLVFGLILGVKFGKAFKAALTIGVGFIGLNLVIGLLTDNLGPAAEAMVENYGLSMQTIDVGWPAAAAIAYGTFLGSMAIIVGIAVNVLLLVTGMTKTLNVDIWNFWHIAFSGSIVYAITGNFALGIFTMVTHSMLIYYLGDISAKYVQKYYGLANMSFPHGLSVAGLVLALPLNWVFDRIPGLNKLNLSPESIQKRFGIFGDNTVLGFFIGIIIGLLASYGVGETLGLGVATGAVMLLLPRMVSLLMEGLSPISEAATDWVKKKFPGRELFIGMDSALAVGHSSVLSASLLLVPITILLAVILPGNTTLPLGDLATIPFIICLMVPVFRGDIFRSVIGGGILLAGALYISSWATPFITETAKSANFDLEGNTSITVLSDGGAWTTILFGGLGDQAGWIGIGIVFLITLVLIVYKSKVSDLKKGQKS</sequence>
<feature type="transmembrane region" description="Helical" evidence="9">
    <location>
        <begin position="12"/>
        <end position="34"/>
    </location>
</feature>
<comment type="caution">
    <text evidence="11">The sequence shown here is derived from an EMBL/GenBank/DDBJ whole genome shotgun (WGS) entry which is preliminary data.</text>
</comment>
<dbReference type="PANTHER" id="PTHR37324">
    <property type="entry name" value="PTS SYSTEM GALACTITOL-SPECIFIC EIIC COMPONENT"/>
    <property type="match status" value="1"/>
</dbReference>
<keyword evidence="3" id="KW-1003">Cell membrane</keyword>
<dbReference type="Proteomes" id="UP000034287">
    <property type="component" value="Unassembled WGS sequence"/>
</dbReference>
<feature type="transmembrane region" description="Helical" evidence="9">
    <location>
        <begin position="184"/>
        <end position="203"/>
    </location>
</feature>
<keyword evidence="4" id="KW-0762">Sugar transport</keyword>
<protein>
    <submittedName>
        <fullName evidence="11">PTS galactitol transporter subunit IIC</fullName>
    </submittedName>
</protein>
<organism evidence="11 12">
    <name type="scientific">Salinicoccus sediminis</name>
    <dbReference type="NCBI Taxonomy" id="1432562"/>
    <lineage>
        <taxon>Bacteria</taxon>
        <taxon>Bacillati</taxon>
        <taxon>Bacillota</taxon>
        <taxon>Bacilli</taxon>
        <taxon>Bacillales</taxon>
        <taxon>Staphylococcaceae</taxon>
        <taxon>Salinicoccus</taxon>
    </lineage>
</organism>
<feature type="transmembrane region" description="Helical" evidence="9">
    <location>
        <begin position="361"/>
        <end position="379"/>
    </location>
</feature>
<gene>
    <name evidence="11" type="ORF">WN59_04125</name>
</gene>
<dbReference type="InterPro" id="IPR013014">
    <property type="entry name" value="PTS_EIIC_2"/>
</dbReference>
<keyword evidence="5" id="KW-0598">Phosphotransferase system</keyword>
<dbReference type="OrthoDB" id="9787936at2"/>
<feature type="transmembrane region" description="Helical" evidence="9">
    <location>
        <begin position="93"/>
        <end position="119"/>
    </location>
</feature>
<feature type="transmembrane region" description="Helical" evidence="9">
    <location>
        <begin position="223"/>
        <end position="246"/>
    </location>
</feature>
<dbReference type="Pfam" id="PF03611">
    <property type="entry name" value="EIIC-GAT"/>
    <property type="match status" value="1"/>
</dbReference>
<evidence type="ECO:0000256" key="6">
    <source>
        <dbReference type="ARBA" id="ARBA00022692"/>
    </source>
</evidence>
<feature type="transmembrane region" description="Helical" evidence="9">
    <location>
        <begin position="41"/>
        <end position="63"/>
    </location>
</feature>
<dbReference type="InterPro" id="IPR004703">
    <property type="entry name" value="PTS_sugar-sp_permease"/>
</dbReference>
<evidence type="ECO:0000256" key="4">
    <source>
        <dbReference type="ARBA" id="ARBA00022597"/>
    </source>
</evidence>
<dbReference type="GO" id="GO:0005886">
    <property type="term" value="C:plasma membrane"/>
    <property type="evidence" value="ECO:0007669"/>
    <property type="project" value="UniProtKB-SubCell"/>
</dbReference>
<dbReference type="STRING" id="1432562.WN59_04125"/>
<evidence type="ECO:0000256" key="9">
    <source>
        <dbReference type="SAM" id="Phobius"/>
    </source>
</evidence>
<evidence type="ECO:0000256" key="5">
    <source>
        <dbReference type="ARBA" id="ARBA00022683"/>
    </source>
</evidence>
<evidence type="ECO:0000313" key="11">
    <source>
        <dbReference type="EMBL" id="KKK34849.1"/>
    </source>
</evidence>
<dbReference type="GO" id="GO:0015577">
    <property type="term" value="F:galactitol transmembrane transporter activity"/>
    <property type="evidence" value="ECO:0007669"/>
    <property type="project" value="InterPro"/>
</dbReference>